<dbReference type="Proteomes" id="UP001152795">
    <property type="component" value="Unassembled WGS sequence"/>
</dbReference>
<dbReference type="FunFam" id="3.30.200.20:FF:000255">
    <property type="entry name" value="serine/threonine-protein kinase Chk2 isoform X1"/>
    <property type="match status" value="1"/>
</dbReference>
<comment type="caution">
    <text evidence="4">The sequence shown here is derived from an EMBL/GenBank/DDBJ whole genome shotgun (WGS) entry which is preliminary data.</text>
</comment>
<dbReference type="SUPFAM" id="SSF49879">
    <property type="entry name" value="SMAD/FHA domain"/>
    <property type="match status" value="1"/>
</dbReference>
<dbReference type="InterPro" id="IPR011009">
    <property type="entry name" value="Kinase-like_dom_sf"/>
</dbReference>
<dbReference type="EMBL" id="CACRXK020001796">
    <property type="protein sequence ID" value="CAB3991141.1"/>
    <property type="molecule type" value="Genomic_DNA"/>
</dbReference>
<proteinExistence type="predicted"/>
<gene>
    <name evidence="4" type="ORF">PACLA_8A043606</name>
</gene>
<dbReference type="InterPro" id="IPR008984">
    <property type="entry name" value="SMAD_FHA_dom_sf"/>
</dbReference>
<keyword evidence="4" id="KW-0808">Transferase</keyword>
<keyword evidence="5" id="KW-1185">Reference proteome</keyword>
<reference evidence="4" key="1">
    <citation type="submission" date="2020-04" db="EMBL/GenBank/DDBJ databases">
        <authorList>
            <person name="Alioto T."/>
            <person name="Alioto T."/>
            <person name="Gomez Garrido J."/>
        </authorList>
    </citation>
    <scope>NUCLEOTIDE SEQUENCE</scope>
    <source>
        <strain evidence="4">A484AB</strain>
    </source>
</reference>
<dbReference type="InterPro" id="IPR000719">
    <property type="entry name" value="Prot_kinase_dom"/>
</dbReference>
<evidence type="ECO:0000313" key="5">
    <source>
        <dbReference type="Proteomes" id="UP001152795"/>
    </source>
</evidence>
<dbReference type="PANTHER" id="PTHR24347">
    <property type="entry name" value="SERINE/THREONINE-PROTEIN KINASE"/>
    <property type="match status" value="1"/>
</dbReference>
<dbReference type="OrthoDB" id="40902at2759"/>
<sequence length="468" mass="52831">DGYFSEPDETEAAEAGWGKLIPNGRGFELLDLTKDVYLFGRDDKLADVCFMQAAFHSSVFFRLSKKHFELIKETSDDGEHVVYIKDWSSNGTFVNGELIGKGNKQVVQHNDQIAFPTSENQAYIFLDLEATSKEQEIYPKEIKEKFTISRVLGRGVCGEVRLAFSKGNECNKVAIKIINKRQFSLTDVGDRRDILEEVEILKKLDHPSIVKVFDAVDTPETLYIVLEFIEGGELFDRITSLKKLQEPLSKLYFYQMLVAVKYLHDRGFTHRDLKPENVLLSSSKDDTLIKITDFGICKFVGEQSLMKTLCGTPTYLAPEVLASDGNVPYEKECDCWSLGVILFVCLGGYAPFTERPNNPLKQQVMRGSFSFPEVVWQGISSEAKDLIKKLLNVDPSKRLTVAEALEHPWMKDEEVICKAKKLMEPDSKRTSMAPPTLTPTKRKAESSDSDTSTATKRQKSTDEETAIL</sequence>
<dbReference type="InterPro" id="IPR000253">
    <property type="entry name" value="FHA_dom"/>
</dbReference>
<dbReference type="FunFam" id="1.10.510.10:FF:000571">
    <property type="entry name" value="Maternal embryonic leucine zipper kinase"/>
    <property type="match status" value="1"/>
</dbReference>
<dbReference type="Pfam" id="PF00498">
    <property type="entry name" value="FHA"/>
    <property type="match status" value="1"/>
</dbReference>
<keyword evidence="1" id="KW-0547">Nucleotide-binding</keyword>
<dbReference type="PROSITE" id="PS50011">
    <property type="entry name" value="PROTEIN_KINASE_DOM"/>
    <property type="match status" value="1"/>
</dbReference>
<evidence type="ECO:0000256" key="3">
    <source>
        <dbReference type="SAM" id="MobiDB-lite"/>
    </source>
</evidence>
<evidence type="ECO:0000256" key="1">
    <source>
        <dbReference type="ARBA" id="ARBA00022741"/>
    </source>
</evidence>
<name>A0A6S7H499_PARCT</name>
<dbReference type="Gene3D" id="1.10.510.10">
    <property type="entry name" value="Transferase(Phosphotransferase) domain 1"/>
    <property type="match status" value="1"/>
</dbReference>
<dbReference type="SMART" id="SM00220">
    <property type="entry name" value="S_TKc"/>
    <property type="match status" value="1"/>
</dbReference>
<feature type="non-terminal residue" evidence="4">
    <location>
        <position position="1"/>
    </location>
</feature>
<organism evidence="4 5">
    <name type="scientific">Paramuricea clavata</name>
    <name type="common">Red gorgonian</name>
    <name type="synonym">Violescent sea-whip</name>
    <dbReference type="NCBI Taxonomy" id="317549"/>
    <lineage>
        <taxon>Eukaryota</taxon>
        <taxon>Metazoa</taxon>
        <taxon>Cnidaria</taxon>
        <taxon>Anthozoa</taxon>
        <taxon>Octocorallia</taxon>
        <taxon>Malacalcyonacea</taxon>
        <taxon>Plexauridae</taxon>
        <taxon>Paramuricea</taxon>
    </lineage>
</organism>
<dbReference type="SUPFAM" id="SSF56112">
    <property type="entry name" value="Protein kinase-like (PK-like)"/>
    <property type="match status" value="1"/>
</dbReference>
<keyword evidence="4" id="KW-0418">Kinase</keyword>
<dbReference type="AlphaFoldDB" id="A0A6S7H499"/>
<dbReference type="GO" id="GO:0004672">
    <property type="term" value="F:protein kinase activity"/>
    <property type="evidence" value="ECO:0007669"/>
    <property type="project" value="InterPro"/>
</dbReference>
<dbReference type="PROSITE" id="PS00108">
    <property type="entry name" value="PROTEIN_KINASE_ST"/>
    <property type="match status" value="1"/>
</dbReference>
<evidence type="ECO:0000256" key="2">
    <source>
        <dbReference type="ARBA" id="ARBA00022840"/>
    </source>
</evidence>
<dbReference type="InterPro" id="IPR008271">
    <property type="entry name" value="Ser/Thr_kinase_AS"/>
</dbReference>
<accession>A0A6S7H499</accession>
<dbReference type="GO" id="GO:0005524">
    <property type="term" value="F:ATP binding"/>
    <property type="evidence" value="ECO:0007669"/>
    <property type="project" value="UniProtKB-KW"/>
</dbReference>
<dbReference type="SMART" id="SM00240">
    <property type="entry name" value="FHA"/>
    <property type="match status" value="1"/>
</dbReference>
<dbReference type="Gene3D" id="2.60.200.20">
    <property type="match status" value="1"/>
</dbReference>
<feature type="region of interest" description="Disordered" evidence="3">
    <location>
        <begin position="423"/>
        <end position="468"/>
    </location>
</feature>
<keyword evidence="2" id="KW-0067">ATP-binding</keyword>
<evidence type="ECO:0000313" key="4">
    <source>
        <dbReference type="EMBL" id="CAB3991141.1"/>
    </source>
</evidence>
<dbReference type="Pfam" id="PF00069">
    <property type="entry name" value="Pkinase"/>
    <property type="match status" value="1"/>
</dbReference>
<dbReference type="CDD" id="cd22666">
    <property type="entry name" value="FHA_CHK2"/>
    <property type="match status" value="1"/>
</dbReference>
<protein>
    <submittedName>
        <fullName evidence="4">Serine threonine- kinase Chk2-like</fullName>
    </submittedName>
</protein>
<dbReference type="PROSITE" id="PS50006">
    <property type="entry name" value="FHA_DOMAIN"/>
    <property type="match status" value="1"/>
</dbReference>